<feature type="compositionally biased region" description="Basic and acidic residues" evidence="1">
    <location>
        <begin position="26"/>
        <end position="38"/>
    </location>
</feature>
<evidence type="ECO:0000256" key="1">
    <source>
        <dbReference type="SAM" id="MobiDB-lite"/>
    </source>
</evidence>
<sequence>MPRLTHLDTVKGLVLLVVNASQTLQEESRCLEKTEDGVSIRASTIDDNDIDSELDRGEKKKSAYPNSSIENRRG</sequence>
<accession>A0AAV2NCM5</accession>
<dbReference type="Proteomes" id="UP001497644">
    <property type="component" value="Chromosome 13"/>
</dbReference>
<keyword evidence="4" id="KW-1185">Reference proteome</keyword>
<feature type="chain" id="PRO_5043337618" evidence="2">
    <location>
        <begin position="21"/>
        <end position="74"/>
    </location>
</feature>
<gene>
    <name evidence="3" type="ORF">LPLAT_LOCUS3736</name>
</gene>
<keyword evidence="2" id="KW-0732">Signal</keyword>
<dbReference type="EMBL" id="OZ034836">
    <property type="protein sequence ID" value="CAL1677769.1"/>
    <property type="molecule type" value="Genomic_DNA"/>
</dbReference>
<evidence type="ECO:0000256" key="2">
    <source>
        <dbReference type="SAM" id="SignalP"/>
    </source>
</evidence>
<evidence type="ECO:0000313" key="4">
    <source>
        <dbReference type="Proteomes" id="UP001497644"/>
    </source>
</evidence>
<feature type="region of interest" description="Disordered" evidence="1">
    <location>
        <begin position="26"/>
        <end position="74"/>
    </location>
</feature>
<evidence type="ECO:0000313" key="3">
    <source>
        <dbReference type="EMBL" id="CAL1677769.1"/>
    </source>
</evidence>
<feature type="signal peptide" evidence="2">
    <location>
        <begin position="1"/>
        <end position="20"/>
    </location>
</feature>
<dbReference type="AlphaFoldDB" id="A0AAV2NCM5"/>
<organism evidence="3 4">
    <name type="scientific">Lasius platythorax</name>
    <dbReference type="NCBI Taxonomy" id="488582"/>
    <lineage>
        <taxon>Eukaryota</taxon>
        <taxon>Metazoa</taxon>
        <taxon>Ecdysozoa</taxon>
        <taxon>Arthropoda</taxon>
        <taxon>Hexapoda</taxon>
        <taxon>Insecta</taxon>
        <taxon>Pterygota</taxon>
        <taxon>Neoptera</taxon>
        <taxon>Endopterygota</taxon>
        <taxon>Hymenoptera</taxon>
        <taxon>Apocrita</taxon>
        <taxon>Aculeata</taxon>
        <taxon>Formicoidea</taxon>
        <taxon>Formicidae</taxon>
        <taxon>Formicinae</taxon>
        <taxon>Lasius</taxon>
        <taxon>Lasius</taxon>
    </lineage>
</organism>
<name>A0AAV2NCM5_9HYME</name>
<proteinExistence type="predicted"/>
<feature type="compositionally biased region" description="Polar residues" evidence="1">
    <location>
        <begin position="64"/>
        <end position="74"/>
    </location>
</feature>
<protein>
    <submittedName>
        <fullName evidence="3">Uncharacterized protein</fullName>
    </submittedName>
</protein>
<reference evidence="3" key="1">
    <citation type="submission" date="2024-04" db="EMBL/GenBank/DDBJ databases">
        <authorList>
            <consortium name="Molecular Ecology Group"/>
        </authorList>
    </citation>
    <scope>NUCLEOTIDE SEQUENCE</scope>
</reference>